<reference evidence="2" key="1">
    <citation type="submission" date="2021-05" db="EMBL/GenBank/DDBJ databases">
        <authorList>
            <person name="Alioto T."/>
            <person name="Alioto T."/>
            <person name="Gomez Garrido J."/>
        </authorList>
    </citation>
    <scope>NUCLEOTIDE SEQUENCE</scope>
</reference>
<evidence type="ECO:0000256" key="1">
    <source>
        <dbReference type="SAM" id="MobiDB-lite"/>
    </source>
</evidence>
<dbReference type="EMBL" id="HBUE01071863">
    <property type="protein sequence ID" value="CAG6472997.1"/>
    <property type="molecule type" value="Transcribed_RNA"/>
</dbReference>
<evidence type="ECO:0000313" key="2">
    <source>
        <dbReference type="EMBL" id="CAG6472997.1"/>
    </source>
</evidence>
<feature type="region of interest" description="Disordered" evidence="1">
    <location>
        <begin position="21"/>
        <end position="43"/>
    </location>
</feature>
<proteinExistence type="predicted"/>
<accession>A0A8D8BCP1</accession>
<sequence>MAPRLSAGAVQGGPSRLVWRGRSQTWSTIPPQQQRPGGSSSIRRPATLSAAYLACCTPRASTTTVITGPASTRTHTNTRCDSSLIAVLAAHRPWFSNEELCISVLKASRWNHLYLHHTESHGQCSSTRRILVQKMTRRRSRVTATENGHHRVINKNNCLSTASHPVGWMSGRPPSSDKRRTGLTRTVAVKQNQRAQAVDHQQ</sequence>
<name>A0A8D8BCP1_CULPI</name>
<feature type="compositionally biased region" description="Polar residues" evidence="1">
    <location>
        <begin position="22"/>
        <end position="42"/>
    </location>
</feature>
<organism evidence="2">
    <name type="scientific">Culex pipiens</name>
    <name type="common">House mosquito</name>
    <dbReference type="NCBI Taxonomy" id="7175"/>
    <lineage>
        <taxon>Eukaryota</taxon>
        <taxon>Metazoa</taxon>
        <taxon>Ecdysozoa</taxon>
        <taxon>Arthropoda</taxon>
        <taxon>Hexapoda</taxon>
        <taxon>Insecta</taxon>
        <taxon>Pterygota</taxon>
        <taxon>Neoptera</taxon>
        <taxon>Endopterygota</taxon>
        <taxon>Diptera</taxon>
        <taxon>Nematocera</taxon>
        <taxon>Culicoidea</taxon>
        <taxon>Culicidae</taxon>
        <taxon>Culicinae</taxon>
        <taxon>Culicini</taxon>
        <taxon>Culex</taxon>
        <taxon>Culex</taxon>
    </lineage>
</organism>
<dbReference type="AlphaFoldDB" id="A0A8D8BCP1"/>
<protein>
    <submittedName>
        <fullName evidence="2">(northern house mosquito) hypothetical protein</fullName>
    </submittedName>
</protein>